<dbReference type="RefSeq" id="XP_028885734.1">
    <property type="nucleotide sequence ID" value="XM_029022919.1"/>
</dbReference>
<evidence type="ECO:0000313" key="3">
    <source>
        <dbReference type="Proteomes" id="UP000192257"/>
    </source>
</evidence>
<keyword evidence="3" id="KW-1185">Reference proteome</keyword>
<gene>
    <name evidence="2" type="ORF">TM35_000052640</name>
</gene>
<sequence length="464" mass="52553">MNDILCRSETADASFRPSDVFVGLDPPPVRTPLLGEVASNHNYIHSANSIAAATTTNTNDNNNNNNDNAIPIGVDRDCPIFNTFGVLSGGVLVDPISQKFVDFVDDIIFSPTISQKEKENENEVHYQTLKFSKIQAEGVLFLCSSIEPFNASGTQRTPLCWPRSHLMNSNDAGSLAQRNIQYILSHSVSEMSLKQEDLFTVEFFRCHMKCLRPQMTFMTESTPFRVQYGGKIFPPEETDNSNNNNNNNTAATTSPTTTPIDTTTNTVSFTTVEGEGSPYSEFHCFTGLPKMAYRKHEEKICRIPGKKYAQRLELRLQNLLRPFRGDFYVANRPERTRFATAHKRAWWIFLRYFEFLRVYSLPTPDVSGRTIWQLPANDDNTSGNHHSSNNNGNSGSGGMGYMDSLRSFETARLNGQTAKVNMYATADAWDWLLRNDRDRLMRRIRRLQYGLRKIEAERNTSSQG</sequence>
<proteinExistence type="predicted"/>
<dbReference type="VEuPathDB" id="TriTrypDB:TM35_000052640"/>
<comment type="caution">
    <text evidence="2">The sequence shown here is derived from an EMBL/GenBank/DDBJ whole genome shotgun (WGS) entry which is preliminary data.</text>
</comment>
<dbReference type="AlphaFoldDB" id="A0A1X0P4B2"/>
<feature type="region of interest" description="Disordered" evidence="1">
    <location>
        <begin position="232"/>
        <end position="263"/>
    </location>
</feature>
<dbReference type="Proteomes" id="UP000192257">
    <property type="component" value="Unassembled WGS sequence"/>
</dbReference>
<evidence type="ECO:0000256" key="1">
    <source>
        <dbReference type="SAM" id="MobiDB-lite"/>
    </source>
</evidence>
<protein>
    <submittedName>
        <fullName evidence="2">Uncharacterized protein</fullName>
    </submittedName>
</protein>
<feature type="region of interest" description="Disordered" evidence="1">
    <location>
        <begin position="377"/>
        <end position="398"/>
    </location>
</feature>
<name>A0A1X0P4B2_9TRYP</name>
<feature type="compositionally biased region" description="Low complexity" evidence="1">
    <location>
        <begin position="382"/>
        <end position="393"/>
    </location>
</feature>
<organism evidence="2 3">
    <name type="scientific">Trypanosoma theileri</name>
    <dbReference type="NCBI Taxonomy" id="67003"/>
    <lineage>
        <taxon>Eukaryota</taxon>
        <taxon>Discoba</taxon>
        <taxon>Euglenozoa</taxon>
        <taxon>Kinetoplastea</taxon>
        <taxon>Metakinetoplastina</taxon>
        <taxon>Trypanosomatida</taxon>
        <taxon>Trypanosomatidae</taxon>
        <taxon>Trypanosoma</taxon>
    </lineage>
</organism>
<reference evidence="2 3" key="1">
    <citation type="submission" date="2017-03" db="EMBL/GenBank/DDBJ databases">
        <title>An alternative strategy for trypanosome survival in the mammalian bloodstream revealed through genome and transcriptome analysis of the ubiquitous bovine parasite Trypanosoma (Megatrypanum) theileri.</title>
        <authorList>
            <person name="Kelly S."/>
            <person name="Ivens A."/>
            <person name="Mott A."/>
            <person name="O'Neill E."/>
            <person name="Emms D."/>
            <person name="Macleod O."/>
            <person name="Voorheis P."/>
            <person name="Matthews J."/>
            <person name="Matthews K."/>
            <person name="Carrington M."/>
        </authorList>
    </citation>
    <scope>NUCLEOTIDE SEQUENCE [LARGE SCALE GENOMIC DNA]</scope>
    <source>
        <strain evidence="2">Edinburgh</strain>
    </source>
</reference>
<accession>A0A1X0P4B2</accession>
<evidence type="ECO:0000313" key="2">
    <source>
        <dbReference type="EMBL" id="ORC91668.1"/>
    </source>
</evidence>
<dbReference type="EMBL" id="NBCO01000005">
    <property type="protein sequence ID" value="ORC91668.1"/>
    <property type="molecule type" value="Genomic_DNA"/>
</dbReference>
<dbReference type="OrthoDB" id="272873at2759"/>
<dbReference type="GeneID" id="39982699"/>
<feature type="compositionally biased region" description="Low complexity" evidence="1">
    <location>
        <begin position="240"/>
        <end position="263"/>
    </location>
</feature>